<evidence type="ECO:0000313" key="3">
    <source>
        <dbReference type="Proteomes" id="UP000000561"/>
    </source>
</evidence>
<sequence>MSAANLTSPTAPTPSVAAVQSTLEGSQTQNFDASPTSAVTTASDKPSSTSAHASGSKSAPSDAVVTGLTPEQVLQELKRSGYVDQLRRRMYDAFVATTVSGNGVPSSTSAQAVDGGAQKSSIPPPLASATALASSVSVSAEALELKPSNLVANSTTVPPPMPNNTPSASATTPDLDTKPRFLTYLSTLLTEHIVRDHSNLRMSDSRGQQDSLLKRLESDPVDHAHRDALGEATVYDLLVKHIVAADKQTGALATKAMLDAHNGWVGKEVTGRIREVIREMVHPSAKDGGEEDDEEEDDDDDQDENKPDQDTVTTTDAAIDTKPSFHATTTQPTQSSALQPLPSPSHSTHDTQRG</sequence>
<organism evidence="2 3">
    <name type="scientific">Mycosarcoma maydis</name>
    <name type="common">Corn smut fungus</name>
    <name type="synonym">Ustilago maydis</name>
    <dbReference type="NCBI Taxonomy" id="5270"/>
    <lineage>
        <taxon>Eukaryota</taxon>
        <taxon>Fungi</taxon>
        <taxon>Dikarya</taxon>
        <taxon>Basidiomycota</taxon>
        <taxon>Ustilaginomycotina</taxon>
        <taxon>Ustilaginomycetes</taxon>
        <taxon>Ustilaginales</taxon>
        <taxon>Ustilaginaceae</taxon>
        <taxon>Mycosarcoma</taxon>
    </lineage>
</organism>
<feature type="compositionally biased region" description="Low complexity" evidence="1">
    <location>
        <begin position="331"/>
        <end position="340"/>
    </location>
</feature>
<dbReference type="EMBL" id="CM003159">
    <property type="protein sequence ID" value="KIS66127.1"/>
    <property type="molecule type" value="Genomic_DNA"/>
</dbReference>
<feature type="compositionally biased region" description="Polar residues" evidence="1">
    <location>
        <begin position="100"/>
        <end position="111"/>
    </location>
</feature>
<dbReference type="AlphaFoldDB" id="A0A0D1BVU9"/>
<evidence type="ECO:0000256" key="1">
    <source>
        <dbReference type="SAM" id="MobiDB-lite"/>
    </source>
</evidence>
<feature type="compositionally biased region" description="Polar residues" evidence="1">
    <location>
        <begin position="1"/>
        <end position="10"/>
    </location>
</feature>
<dbReference type="RefSeq" id="XP_011392312.1">
    <property type="nucleotide sequence ID" value="XM_011394010.1"/>
</dbReference>
<dbReference type="GeneID" id="23566960"/>
<feature type="region of interest" description="Disordered" evidence="1">
    <location>
        <begin position="280"/>
        <end position="354"/>
    </location>
</feature>
<feature type="compositionally biased region" description="Polar residues" evidence="1">
    <location>
        <begin position="18"/>
        <end position="46"/>
    </location>
</feature>
<feature type="region of interest" description="Disordered" evidence="1">
    <location>
        <begin position="153"/>
        <end position="175"/>
    </location>
</feature>
<evidence type="ECO:0000313" key="2">
    <source>
        <dbReference type="EMBL" id="KIS66127.1"/>
    </source>
</evidence>
<dbReference type="eggNOG" id="ENOG502RE3U">
    <property type="taxonomic scope" value="Eukaryota"/>
</dbReference>
<feature type="compositionally biased region" description="Acidic residues" evidence="1">
    <location>
        <begin position="289"/>
        <end position="303"/>
    </location>
</feature>
<proteinExistence type="predicted"/>
<dbReference type="KEGG" id="uma:UMAG_11024"/>
<dbReference type="Proteomes" id="UP000000561">
    <property type="component" value="Chromosome 20"/>
</dbReference>
<feature type="region of interest" description="Disordered" evidence="1">
    <location>
        <begin position="1"/>
        <end position="67"/>
    </location>
</feature>
<reference evidence="2 3" key="1">
    <citation type="journal article" date="2006" name="Nature">
        <title>Insights from the genome of the biotrophic fungal plant pathogen Ustilago maydis.</title>
        <authorList>
            <person name="Kamper J."/>
            <person name="Kahmann R."/>
            <person name="Bolker M."/>
            <person name="Ma L.J."/>
            <person name="Brefort T."/>
            <person name="Saville B.J."/>
            <person name="Banuett F."/>
            <person name="Kronstad J.W."/>
            <person name="Gold S.E."/>
            <person name="Muller O."/>
            <person name="Perlin M.H."/>
            <person name="Wosten H.A."/>
            <person name="de Vries R."/>
            <person name="Ruiz-Herrera J."/>
            <person name="Reynaga-Pena C.G."/>
            <person name="Snetselaar K."/>
            <person name="McCann M."/>
            <person name="Perez-Martin J."/>
            <person name="Feldbrugge M."/>
            <person name="Basse C.W."/>
            <person name="Steinberg G."/>
            <person name="Ibeas J.I."/>
            <person name="Holloman W."/>
            <person name="Guzman P."/>
            <person name="Farman M."/>
            <person name="Stajich J.E."/>
            <person name="Sentandreu R."/>
            <person name="Gonzalez-Prieto J.M."/>
            <person name="Kennell J.C."/>
            <person name="Molina L."/>
            <person name="Schirawski J."/>
            <person name="Mendoza-Mendoza A."/>
            <person name="Greilinger D."/>
            <person name="Munch K."/>
            <person name="Rossel N."/>
            <person name="Scherer M."/>
            <person name="Vranes M."/>
            <person name="Ladendorf O."/>
            <person name="Vincon V."/>
            <person name="Fuchs U."/>
            <person name="Sandrock B."/>
            <person name="Meng S."/>
            <person name="Ho E.C."/>
            <person name="Cahill M.J."/>
            <person name="Boyce K.J."/>
            <person name="Klose J."/>
            <person name="Klosterman S.J."/>
            <person name="Deelstra H.J."/>
            <person name="Ortiz-Castellanos L."/>
            <person name="Li W."/>
            <person name="Sanchez-Alonso P."/>
            <person name="Schreier P.H."/>
            <person name="Hauser-Hahn I."/>
            <person name="Vaupel M."/>
            <person name="Koopmann E."/>
            <person name="Friedrich G."/>
            <person name="Voss H."/>
            <person name="Schluter T."/>
            <person name="Margolis J."/>
            <person name="Platt D."/>
            <person name="Swimmer C."/>
            <person name="Gnirke A."/>
            <person name="Chen F."/>
            <person name="Vysotskaia V."/>
            <person name="Mannhaupt G."/>
            <person name="Guldener U."/>
            <person name="Munsterkotter M."/>
            <person name="Haase D."/>
            <person name="Oesterheld M."/>
            <person name="Mewes H.W."/>
            <person name="Mauceli E.W."/>
            <person name="DeCaprio D."/>
            <person name="Wade C.M."/>
            <person name="Butler J."/>
            <person name="Young S."/>
            <person name="Jaffe D.B."/>
            <person name="Calvo S."/>
            <person name="Nusbaum C."/>
            <person name="Galagan J."/>
            <person name="Birren B.W."/>
        </authorList>
    </citation>
    <scope>NUCLEOTIDE SEQUENCE [LARGE SCALE GENOMIC DNA]</scope>
    <source>
        <strain evidence="3">DSM 14603 / FGSC 9021 / UM521</strain>
    </source>
</reference>
<feature type="region of interest" description="Disordered" evidence="1">
    <location>
        <begin position="100"/>
        <end position="123"/>
    </location>
</feature>
<dbReference type="OrthoDB" id="2556037at2759"/>
<feature type="compositionally biased region" description="Low complexity" evidence="1">
    <location>
        <begin position="47"/>
        <end position="59"/>
    </location>
</feature>
<dbReference type="VEuPathDB" id="FungiDB:UMAG_11024"/>
<feature type="compositionally biased region" description="Low complexity" evidence="1">
    <location>
        <begin position="310"/>
        <end position="321"/>
    </location>
</feature>
<name>A0A0D1BVU9_MYCMD</name>
<gene>
    <name evidence="2" type="ORF">UMAG_11024</name>
</gene>
<keyword evidence="3" id="KW-1185">Reference proteome</keyword>
<protein>
    <submittedName>
        <fullName evidence="2">Uncharacterized protein</fullName>
    </submittedName>
</protein>
<accession>A0A0D1BVU9</accession>
<dbReference type="InParanoid" id="A0A0D1BVU9"/>